<proteinExistence type="predicted"/>
<dbReference type="AlphaFoldDB" id="A0A0M2HPL9"/>
<reference evidence="2 3" key="1">
    <citation type="submission" date="2015-02" db="EMBL/GenBank/DDBJ databases">
        <title>Draft genome sequences of ten Microbacterium spp. with emphasis on heavy metal contaminated environments.</title>
        <authorList>
            <person name="Corretto E."/>
        </authorList>
    </citation>
    <scope>NUCLEOTIDE SEQUENCE [LARGE SCALE GENOMIC DNA]</scope>
    <source>
        <strain evidence="2 3">SA35</strain>
    </source>
</reference>
<organism evidence="2 3">
    <name type="scientific">Microbacterium hydrocarbonoxydans</name>
    <dbReference type="NCBI Taxonomy" id="273678"/>
    <lineage>
        <taxon>Bacteria</taxon>
        <taxon>Bacillati</taxon>
        <taxon>Actinomycetota</taxon>
        <taxon>Actinomycetes</taxon>
        <taxon>Micrococcales</taxon>
        <taxon>Microbacteriaceae</taxon>
        <taxon>Microbacterium</taxon>
    </lineage>
</organism>
<keyword evidence="1" id="KW-1133">Transmembrane helix</keyword>
<dbReference type="STRING" id="273678.RS84_00864"/>
<comment type="caution">
    <text evidence="2">The sequence shown here is derived from an EMBL/GenBank/DDBJ whole genome shotgun (WGS) entry which is preliminary data.</text>
</comment>
<evidence type="ECO:0000313" key="2">
    <source>
        <dbReference type="EMBL" id="KJL48697.1"/>
    </source>
</evidence>
<protein>
    <recommendedName>
        <fullName evidence="4">Gram-positive cocci surface proteins LPxTG domain-containing protein</fullName>
    </recommendedName>
</protein>
<dbReference type="PATRIC" id="fig|273678.4.peg.859"/>
<sequence>MIALFDVAADADAAADGSSGVQIHVDITQLPTAPPIGGLATTGMDVPVLLIIAAVVLIAAGAVIVIRRARRRP</sequence>
<keyword evidence="3" id="KW-1185">Reference proteome</keyword>
<evidence type="ECO:0008006" key="4">
    <source>
        <dbReference type="Google" id="ProtNLM"/>
    </source>
</evidence>
<name>A0A0M2HPL9_9MICO</name>
<evidence type="ECO:0000256" key="1">
    <source>
        <dbReference type="SAM" id="Phobius"/>
    </source>
</evidence>
<dbReference type="Proteomes" id="UP000033900">
    <property type="component" value="Unassembled WGS sequence"/>
</dbReference>
<feature type="transmembrane region" description="Helical" evidence="1">
    <location>
        <begin position="46"/>
        <end position="66"/>
    </location>
</feature>
<keyword evidence="1" id="KW-0472">Membrane</keyword>
<accession>A0A0M2HPL9</accession>
<dbReference type="NCBIfam" id="TIGR01167">
    <property type="entry name" value="LPXTG_anchor"/>
    <property type="match status" value="1"/>
</dbReference>
<keyword evidence="1" id="KW-0812">Transmembrane</keyword>
<gene>
    <name evidence="2" type="ORF">RS84_00864</name>
</gene>
<evidence type="ECO:0000313" key="3">
    <source>
        <dbReference type="Proteomes" id="UP000033900"/>
    </source>
</evidence>
<dbReference type="OrthoDB" id="9984426at2"/>
<dbReference type="RefSeq" id="WP_045256515.1">
    <property type="nucleotide sequence ID" value="NZ_JYJB01000006.1"/>
</dbReference>
<dbReference type="EMBL" id="JYJB01000006">
    <property type="protein sequence ID" value="KJL48697.1"/>
    <property type="molecule type" value="Genomic_DNA"/>
</dbReference>